<organism evidence="1">
    <name type="scientific">Fagus sylvatica</name>
    <name type="common">Beechnut</name>
    <dbReference type="NCBI Taxonomy" id="28930"/>
    <lineage>
        <taxon>Eukaryota</taxon>
        <taxon>Viridiplantae</taxon>
        <taxon>Streptophyta</taxon>
        <taxon>Embryophyta</taxon>
        <taxon>Tracheophyta</taxon>
        <taxon>Spermatophyta</taxon>
        <taxon>Magnoliopsida</taxon>
        <taxon>eudicotyledons</taxon>
        <taxon>Gunneridae</taxon>
        <taxon>Pentapetalae</taxon>
        <taxon>rosids</taxon>
        <taxon>fabids</taxon>
        <taxon>Fagales</taxon>
        <taxon>Fagaceae</taxon>
        <taxon>Fagus</taxon>
    </lineage>
</organism>
<evidence type="ECO:0000313" key="1">
    <source>
        <dbReference type="EMBL" id="SPD00071.1"/>
    </source>
</evidence>
<evidence type="ECO:0000313" key="2">
    <source>
        <dbReference type="EMBL" id="SPD03157.1"/>
    </source>
</evidence>
<protein>
    <submittedName>
        <fullName evidence="1">Uncharacterized protein</fullName>
    </submittedName>
</protein>
<reference evidence="1" key="1">
    <citation type="submission" date="2018-02" db="EMBL/GenBank/DDBJ databases">
        <authorList>
            <person name="Cohen D.B."/>
            <person name="Kent A.D."/>
        </authorList>
    </citation>
    <scope>NUCLEOTIDE SEQUENCE</scope>
</reference>
<proteinExistence type="predicted"/>
<dbReference type="EMBL" id="OIVN01002043">
    <property type="protein sequence ID" value="SPD00071.1"/>
    <property type="molecule type" value="Genomic_DNA"/>
</dbReference>
<dbReference type="EMBL" id="OIVN01002380">
    <property type="protein sequence ID" value="SPD03157.1"/>
    <property type="molecule type" value="Genomic_DNA"/>
</dbReference>
<gene>
    <name evidence="1" type="ORF">FSB_LOCUS27953</name>
    <name evidence="2" type="ORF">FSB_LOCUS31039</name>
</gene>
<dbReference type="AlphaFoldDB" id="A0A2N9GL78"/>
<name>A0A2N9GL78_FAGSY</name>
<accession>A0A2N9GL78</accession>
<sequence length="202" mass="22411">MLVDCSSISFFCFSFTLRCLLECPNACKIGWFSEKETEELFALANEVAASAVQEIVTQEQVVLSVLLAKLWRGGKVLWFYPRMKIGQILASLEVKPGYGAYVIDFHISKNTAHSPQEKIDAGPQLPSNVTHMLKYGTNLLQAVGQFNGMLKDKSFTSECLGHYVMVVAFMSVMSSPDTPVLHAYVQPAVAAVDSGMFRRTRM</sequence>